<comment type="caution">
    <text evidence="2">The sequence shown here is derived from an EMBL/GenBank/DDBJ whole genome shotgun (WGS) entry which is preliminary data.</text>
</comment>
<evidence type="ECO:0000313" key="2">
    <source>
        <dbReference type="EMBL" id="NMZ80149.1"/>
    </source>
</evidence>
<evidence type="ECO:0000256" key="1">
    <source>
        <dbReference type="SAM" id="MobiDB-lite"/>
    </source>
</evidence>
<reference evidence="2 3" key="1">
    <citation type="journal article" date="2020" name="Front. Microbiol.">
        <title>Genetic Organization of the aprX-lipA2 Operon Affects the Proteolytic Potential of Pseudomonas Species in Milk.</title>
        <authorList>
            <person name="Maier C."/>
            <person name="Huptas C."/>
            <person name="von Neubeck M."/>
            <person name="Scherer S."/>
            <person name="Wenning M."/>
            <person name="Lucking G."/>
        </authorList>
    </citation>
    <scope>NUCLEOTIDE SEQUENCE [LARGE SCALE GENOMIC DNA]</scope>
    <source>
        <strain evidence="2 3">WS 5114</strain>
    </source>
</reference>
<feature type="region of interest" description="Disordered" evidence="1">
    <location>
        <begin position="30"/>
        <end position="50"/>
    </location>
</feature>
<protein>
    <submittedName>
        <fullName evidence="2">Uncharacterized protein</fullName>
    </submittedName>
</protein>
<accession>A0AB36CWB2</accession>
<sequence>MYLSKGKTPIKAKVDCPSIVAKRMGDSCTQVGEPGSEYRQTRRSPAHSCHKDSFAGMRKRLHESTALLHPIDQVAKPESPFWATGRTINFIGTTGKVRNSEVYVGD</sequence>
<name>A0AB36CWB2_9PSED</name>
<dbReference type="AlphaFoldDB" id="A0AB36CWB2"/>
<dbReference type="RefSeq" id="WP_169857245.1">
    <property type="nucleotide sequence ID" value="NZ_JAAQXV010000004.1"/>
</dbReference>
<gene>
    <name evidence="2" type="ORF">HBO26_12690</name>
</gene>
<proteinExistence type="predicted"/>
<evidence type="ECO:0000313" key="3">
    <source>
        <dbReference type="Proteomes" id="UP000548707"/>
    </source>
</evidence>
<dbReference type="Proteomes" id="UP000548707">
    <property type="component" value="Unassembled WGS sequence"/>
</dbReference>
<organism evidence="2 3">
    <name type="scientific">Pseudomonas mandelii</name>
    <dbReference type="NCBI Taxonomy" id="75612"/>
    <lineage>
        <taxon>Bacteria</taxon>
        <taxon>Pseudomonadati</taxon>
        <taxon>Pseudomonadota</taxon>
        <taxon>Gammaproteobacteria</taxon>
        <taxon>Pseudomonadales</taxon>
        <taxon>Pseudomonadaceae</taxon>
        <taxon>Pseudomonas</taxon>
    </lineage>
</organism>
<dbReference type="EMBL" id="JAAQXV010000004">
    <property type="protein sequence ID" value="NMZ80149.1"/>
    <property type="molecule type" value="Genomic_DNA"/>
</dbReference>